<dbReference type="EC" id="2.3.2.30" evidence="7"/>
<proteinExistence type="inferred from homology"/>
<evidence type="ECO:0000256" key="10">
    <source>
        <dbReference type="ARBA" id="ARBA00047785"/>
    </source>
</evidence>
<evidence type="ECO:0000256" key="8">
    <source>
        <dbReference type="ARBA" id="ARBA00039866"/>
    </source>
</evidence>
<comment type="catalytic activity">
    <reaction evidence="10">
        <text>a (3R)-hydroxyacyl-[ACP] + L-ornithine = a lyso-ornithine lipid + holo-[ACP] + H(+)</text>
        <dbReference type="Rhea" id="RHEA:20633"/>
        <dbReference type="Rhea" id="RHEA-COMP:9685"/>
        <dbReference type="Rhea" id="RHEA-COMP:9945"/>
        <dbReference type="ChEBI" id="CHEBI:15378"/>
        <dbReference type="ChEBI" id="CHEBI:46911"/>
        <dbReference type="ChEBI" id="CHEBI:64479"/>
        <dbReference type="ChEBI" id="CHEBI:78827"/>
        <dbReference type="ChEBI" id="CHEBI:138482"/>
        <dbReference type="EC" id="2.3.2.30"/>
    </reaction>
    <physiologicalReaction direction="left-to-right" evidence="10">
        <dbReference type="Rhea" id="RHEA:20634"/>
    </physiologicalReaction>
</comment>
<comment type="caution">
    <text evidence="11">The sequence shown here is derived from an EMBL/GenBank/DDBJ whole genome shotgun (WGS) entry which is preliminary data.</text>
</comment>
<keyword evidence="5" id="KW-0012">Acyltransferase</keyword>
<comment type="similarity">
    <text evidence="6">Belongs to the acetyltransferase family. OlsB subfamily.</text>
</comment>
<evidence type="ECO:0000313" key="11">
    <source>
        <dbReference type="EMBL" id="MBM1712625.1"/>
    </source>
</evidence>
<dbReference type="Pfam" id="PF13444">
    <property type="entry name" value="Acetyltransf_5"/>
    <property type="match status" value="1"/>
</dbReference>
<dbReference type="Gene3D" id="3.40.630.30">
    <property type="match status" value="1"/>
</dbReference>
<dbReference type="PANTHER" id="PTHR37323">
    <property type="entry name" value="GCN5-RELATED N-ACETYLTRANSFERASE"/>
    <property type="match status" value="1"/>
</dbReference>
<evidence type="ECO:0000256" key="9">
    <source>
        <dbReference type="ARBA" id="ARBA00045724"/>
    </source>
</evidence>
<sequence>MHVPDFHVRMAQTPDDLRAAQQLRFDVFVRELGGTGPSVDHTAGLERDDLDAYCDHLLLVDRTHDAVVGVYRLMGPEQARRAGRHYCAGEYDLGPLLSSDRRLLELGRSCVHRDYRGGMAMHHLWSALARYVAEHKIDVLFGVASFRGTDVQALAAPLSLLHQRHLAPPELRVRALESAFQDMNLIDPDQLDRKAAMVQIPSLIKAYLRLGGYVGEGAFVDHEFNTTDVCLIMDTARLSQRQARIYGHLAT</sequence>
<evidence type="ECO:0000256" key="5">
    <source>
        <dbReference type="ARBA" id="ARBA00023315"/>
    </source>
</evidence>
<reference evidence="11 12" key="1">
    <citation type="submission" date="2021-01" db="EMBL/GenBank/DDBJ databases">
        <title>Diatom-associated Roseobacters Show Island Model of Population Structure.</title>
        <authorList>
            <person name="Qu L."/>
            <person name="Feng X."/>
            <person name="Chen Y."/>
            <person name="Li L."/>
            <person name="Wang X."/>
            <person name="Hu Z."/>
            <person name="Wang H."/>
            <person name="Luo H."/>
        </authorList>
    </citation>
    <scope>NUCLEOTIDE SEQUENCE [LARGE SCALE GENOMIC DNA]</scope>
    <source>
        <strain evidence="11 12">TR60-84</strain>
    </source>
</reference>
<dbReference type="AlphaFoldDB" id="A0AAE2VW74"/>
<evidence type="ECO:0000256" key="7">
    <source>
        <dbReference type="ARBA" id="ARBA00039058"/>
    </source>
</evidence>
<dbReference type="InterPro" id="IPR052351">
    <property type="entry name" value="Ornithine_N-alpha-AT"/>
</dbReference>
<dbReference type="GO" id="GO:0006629">
    <property type="term" value="P:lipid metabolic process"/>
    <property type="evidence" value="ECO:0007669"/>
    <property type="project" value="UniProtKB-KW"/>
</dbReference>
<evidence type="ECO:0000256" key="3">
    <source>
        <dbReference type="ARBA" id="ARBA00022679"/>
    </source>
</evidence>
<keyword evidence="2" id="KW-0444">Lipid biosynthesis</keyword>
<gene>
    <name evidence="11" type="ORF">JQV55_03535</name>
</gene>
<organism evidence="11 12">
    <name type="scientific">Sulfitobacter geojensis</name>
    <dbReference type="NCBI Taxonomy" id="1342299"/>
    <lineage>
        <taxon>Bacteria</taxon>
        <taxon>Pseudomonadati</taxon>
        <taxon>Pseudomonadota</taxon>
        <taxon>Alphaproteobacteria</taxon>
        <taxon>Rhodobacterales</taxon>
        <taxon>Roseobacteraceae</taxon>
        <taxon>Sulfitobacter</taxon>
    </lineage>
</organism>
<protein>
    <recommendedName>
        <fullName evidence="8">L-ornithine N(alpha)-acyltransferase</fullName>
        <ecNumber evidence="7">2.3.2.30</ecNumber>
    </recommendedName>
</protein>
<evidence type="ECO:0000256" key="1">
    <source>
        <dbReference type="ARBA" id="ARBA00005189"/>
    </source>
</evidence>
<evidence type="ECO:0000256" key="2">
    <source>
        <dbReference type="ARBA" id="ARBA00022516"/>
    </source>
</evidence>
<evidence type="ECO:0000313" key="12">
    <source>
        <dbReference type="Proteomes" id="UP000732193"/>
    </source>
</evidence>
<keyword evidence="3" id="KW-0808">Transferase</keyword>
<comment type="function">
    <text evidence="9">Catalyzes the first step in the biosynthesis of ornithine lipids, which are phosphorus-free membrane lipids. Catalyzes the 3-hydroxyacyl-acyl carrier protein-dependent acylation of ornithine to form lyso-ornithine lipid (LOL).</text>
</comment>
<name>A0AAE2VW74_9RHOB</name>
<dbReference type="SUPFAM" id="SSF55729">
    <property type="entry name" value="Acyl-CoA N-acyltransferases (Nat)"/>
    <property type="match status" value="1"/>
</dbReference>
<dbReference type="EMBL" id="JAFBRM010000001">
    <property type="protein sequence ID" value="MBM1712625.1"/>
    <property type="molecule type" value="Genomic_DNA"/>
</dbReference>
<keyword evidence="4" id="KW-0443">Lipid metabolism</keyword>
<comment type="pathway">
    <text evidence="1">Lipid metabolism.</text>
</comment>
<dbReference type="RefSeq" id="WP_203241858.1">
    <property type="nucleotide sequence ID" value="NZ_JAFBRH010000001.1"/>
</dbReference>
<evidence type="ECO:0000256" key="6">
    <source>
        <dbReference type="ARBA" id="ARBA00038095"/>
    </source>
</evidence>
<evidence type="ECO:0000256" key="4">
    <source>
        <dbReference type="ARBA" id="ARBA00023098"/>
    </source>
</evidence>
<dbReference type="PANTHER" id="PTHR37323:SF1">
    <property type="entry name" value="L-ORNITHINE N(ALPHA)-ACYLTRANSFERASE"/>
    <property type="match status" value="1"/>
</dbReference>
<dbReference type="Proteomes" id="UP000732193">
    <property type="component" value="Unassembled WGS sequence"/>
</dbReference>
<dbReference type="InterPro" id="IPR016181">
    <property type="entry name" value="Acyl_CoA_acyltransferase"/>
</dbReference>
<keyword evidence="12" id="KW-1185">Reference proteome</keyword>
<accession>A0AAE2VW74</accession>
<dbReference type="GO" id="GO:0043810">
    <property type="term" value="F:ornithine-acyl [acyl carrier protein] N-acyltransferase activity"/>
    <property type="evidence" value="ECO:0007669"/>
    <property type="project" value="UniProtKB-EC"/>
</dbReference>